<protein>
    <submittedName>
        <fullName evidence="2">Uncharacterized protein</fullName>
    </submittedName>
</protein>
<organism evidence="2 3">
    <name type="scientific">Alicyclobacillus fodiniaquatilis</name>
    <dbReference type="NCBI Taxonomy" id="1661150"/>
    <lineage>
        <taxon>Bacteria</taxon>
        <taxon>Bacillati</taxon>
        <taxon>Bacillota</taxon>
        <taxon>Bacilli</taxon>
        <taxon>Bacillales</taxon>
        <taxon>Alicyclobacillaceae</taxon>
        <taxon>Alicyclobacillus</taxon>
    </lineage>
</organism>
<feature type="transmembrane region" description="Helical" evidence="1">
    <location>
        <begin position="12"/>
        <end position="32"/>
    </location>
</feature>
<accession>A0ABW4JB96</accession>
<keyword evidence="1" id="KW-0472">Membrane</keyword>
<dbReference type="EMBL" id="JBHUCX010000008">
    <property type="protein sequence ID" value="MFD1673617.1"/>
    <property type="molecule type" value="Genomic_DNA"/>
</dbReference>
<evidence type="ECO:0000313" key="3">
    <source>
        <dbReference type="Proteomes" id="UP001597079"/>
    </source>
</evidence>
<dbReference type="Proteomes" id="UP001597079">
    <property type="component" value="Unassembled WGS sequence"/>
</dbReference>
<dbReference type="RefSeq" id="WP_377941075.1">
    <property type="nucleotide sequence ID" value="NZ_JBHUCX010000008.1"/>
</dbReference>
<gene>
    <name evidence="2" type="ORF">ACFSB2_02695</name>
</gene>
<feature type="transmembrane region" description="Helical" evidence="1">
    <location>
        <begin position="39"/>
        <end position="58"/>
    </location>
</feature>
<evidence type="ECO:0000256" key="1">
    <source>
        <dbReference type="SAM" id="Phobius"/>
    </source>
</evidence>
<keyword evidence="1" id="KW-1133">Transmembrane helix</keyword>
<comment type="caution">
    <text evidence="2">The sequence shown here is derived from an EMBL/GenBank/DDBJ whole genome shotgun (WGS) entry which is preliminary data.</text>
</comment>
<evidence type="ECO:0000313" key="2">
    <source>
        <dbReference type="EMBL" id="MFD1673617.1"/>
    </source>
</evidence>
<name>A0ABW4JB96_9BACL</name>
<proteinExistence type="predicted"/>
<reference evidence="3" key="1">
    <citation type="journal article" date="2019" name="Int. J. Syst. Evol. Microbiol.">
        <title>The Global Catalogue of Microorganisms (GCM) 10K type strain sequencing project: providing services to taxonomists for standard genome sequencing and annotation.</title>
        <authorList>
            <consortium name="The Broad Institute Genomics Platform"/>
            <consortium name="The Broad Institute Genome Sequencing Center for Infectious Disease"/>
            <person name="Wu L."/>
            <person name="Ma J."/>
        </authorList>
    </citation>
    <scope>NUCLEOTIDE SEQUENCE [LARGE SCALE GENOMIC DNA]</scope>
    <source>
        <strain evidence="3">CGMCC 1.12286</strain>
    </source>
</reference>
<keyword evidence="3" id="KW-1185">Reference proteome</keyword>
<keyword evidence="1" id="KW-0812">Transmembrane</keyword>
<sequence>MHFFIPYQHLLLLTLFLCLFVLGVLFTLVWCLRRRKFSNSVWLLIACAVFVVTTVAAAT</sequence>